<sequence>MLNSFFFKQPETQDLPALIAQLKAANEKMLARSKSANALGDALYALIQAEAPSFAVYFERVRDIYKSLSLIYETASNDQARALEDLNDIAVRYPIYQKLTDEREILKKHYSEVDQKYHSAKLQLKAQESQINLALYRESRIERAQIAANLIDVLENYISYRNRFNKFVENRSKNAWIRYGESIEKCAGDEAKLMNELRCLCNAIRDHVDEPNKILDIVANSLILIHEESVE</sequence>
<gene>
    <name evidence="1" type="ORF">TRFO_29130</name>
</gene>
<dbReference type="VEuPathDB" id="TrichDB:TRFO_29130"/>
<evidence type="ECO:0000313" key="2">
    <source>
        <dbReference type="Proteomes" id="UP000179807"/>
    </source>
</evidence>
<keyword evidence="2" id="KW-1185">Reference proteome</keyword>
<accession>A0A1J4K189</accession>
<dbReference type="GeneID" id="94841299"/>
<reference evidence="1" key="1">
    <citation type="submission" date="2016-10" db="EMBL/GenBank/DDBJ databases">
        <authorList>
            <person name="Benchimol M."/>
            <person name="Almeida L.G."/>
            <person name="Vasconcelos A.T."/>
            <person name="Perreira-Neves A."/>
            <person name="Rosa I.A."/>
            <person name="Tasca T."/>
            <person name="Bogo M.R."/>
            <person name="de Souza W."/>
        </authorList>
    </citation>
    <scope>NUCLEOTIDE SEQUENCE [LARGE SCALE GENOMIC DNA]</scope>
    <source>
        <strain evidence="1">K</strain>
    </source>
</reference>
<dbReference type="RefSeq" id="XP_068356654.1">
    <property type="nucleotide sequence ID" value="XM_068506595.1"/>
</dbReference>
<dbReference type="OrthoDB" id="10546249at2759"/>
<dbReference type="Proteomes" id="UP000179807">
    <property type="component" value="Unassembled WGS sequence"/>
</dbReference>
<evidence type="ECO:0008006" key="3">
    <source>
        <dbReference type="Google" id="ProtNLM"/>
    </source>
</evidence>
<protein>
    <recommendedName>
        <fullName evidence="3">BAR domain-containing protein</fullName>
    </recommendedName>
</protein>
<dbReference type="EMBL" id="MLAK01000825">
    <property type="protein sequence ID" value="OHT03518.1"/>
    <property type="molecule type" value="Genomic_DNA"/>
</dbReference>
<evidence type="ECO:0000313" key="1">
    <source>
        <dbReference type="EMBL" id="OHT03518.1"/>
    </source>
</evidence>
<comment type="caution">
    <text evidence="1">The sequence shown here is derived from an EMBL/GenBank/DDBJ whole genome shotgun (WGS) entry which is preliminary data.</text>
</comment>
<dbReference type="AlphaFoldDB" id="A0A1J4K189"/>
<proteinExistence type="predicted"/>
<organism evidence="1 2">
    <name type="scientific">Tritrichomonas foetus</name>
    <dbReference type="NCBI Taxonomy" id="1144522"/>
    <lineage>
        <taxon>Eukaryota</taxon>
        <taxon>Metamonada</taxon>
        <taxon>Parabasalia</taxon>
        <taxon>Tritrichomonadida</taxon>
        <taxon>Tritrichomonadidae</taxon>
        <taxon>Tritrichomonas</taxon>
    </lineage>
</organism>
<name>A0A1J4K189_9EUKA</name>